<dbReference type="CDD" id="cd18137">
    <property type="entry name" value="HLD_clamp_pol_III_gamma_tau"/>
    <property type="match status" value="1"/>
</dbReference>
<dbReference type="HOGENOM" id="CLU_006229_0_7_7"/>
<keyword evidence="15" id="KW-1185">Reference proteome</keyword>
<keyword evidence="4 11" id="KW-0235">DNA replication</keyword>
<dbReference type="NCBIfam" id="NF004046">
    <property type="entry name" value="PRK05563.1"/>
    <property type="match status" value="1"/>
</dbReference>
<dbReference type="Pfam" id="PF12169">
    <property type="entry name" value="DNA_pol3_gamma3"/>
    <property type="match status" value="1"/>
</dbReference>
<dbReference type="GO" id="GO:0009360">
    <property type="term" value="C:DNA polymerase III complex"/>
    <property type="evidence" value="ECO:0007669"/>
    <property type="project" value="InterPro"/>
</dbReference>
<comment type="function">
    <text evidence="11">DNA polymerase III is a complex, multichain enzyme responsible for most of the replicative synthesis in bacteria. This DNA polymerase also exhibits 3' to 5' exonuclease activity.</text>
</comment>
<sequence length="570" mass="61735">MSYLVLARKYRPQTFEEVVEQQQVTRTLTNAIASGRVAHAILFTGPRGTGKTTIARILAKAMNCEKGPTPTPCCACRSCLEIASGNATDVFEIDGASNNSVDQVRELRGNVKFMPAHSPYKIYIIDEVHMLSGPAFNALLKTLEEPPAHVMFFFATTEPHKIPVTILSRCQRHDLSFVGIDPLVAHLETLCEKENIPIEKKSLELIAHEAGGSVRDSLSLLDQVMSSAQGPVSHEMVLEALGIIDREVIFGLSGAVLAGDMTGALDILDTVYRGGHDIKRFYAEMLGHFRDLLMVKLGVRAERLASLPGWAVEKMQAQTRDVTELFLSQAMALMLAEEDRVRFSSQPKIAVEMVFVKLLHTKPVLPIDTLIQKVDALRKSFAQLAGNGNAPATASKDAAPERNADGAAGVSASRPAQARPAPTENQPRPSSPPPASPLPEETGPVATGTTDPVPLDNAGTWEAILARIDEQYPLLGANLRNSTLAAMEGGRLEIKVYGSQTNKAILAREQSMENLKQVCCDFFKTDINLAVTYTCDTQPAQPDKQKPRTAGPDPLVAEALNIFGGTIVNT</sequence>
<protein>
    <recommendedName>
        <fullName evidence="11">DNA polymerase III subunit gamma/tau</fullName>
        <ecNumber evidence="11">2.7.7.7</ecNumber>
    </recommendedName>
</protein>
<evidence type="ECO:0000313" key="15">
    <source>
        <dbReference type="Proteomes" id="UP000008561"/>
    </source>
</evidence>
<dbReference type="RefSeq" id="WP_012173971.1">
    <property type="nucleotide sequence ID" value="NC_009943.1"/>
</dbReference>
<dbReference type="FunFam" id="1.10.8.60:FF:000013">
    <property type="entry name" value="DNA polymerase III subunit gamma/tau"/>
    <property type="match status" value="1"/>
</dbReference>
<name>A8ZU40_DESOH</name>
<evidence type="ECO:0000256" key="8">
    <source>
        <dbReference type="ARBA" id="ARBA00022840"/>
    </source>
</evidence>
<feature type="region of interest" description="Disordered" evidence="12">
    <location>
        <begin position="387"/>
        <end position="456"/>
    </location>
</feature>
<evidence type="ECO:0000256" key="5">
    <source>
        <dbReference type="ARBA" id="ARBA00022723"/>
    </source>
</evidence>
<dbReference type="PRINTS" id="PR00300">
    <property type="entry name" value="CLPPROTEASEA"/>
</dbReference>
<feature type="compositionally biased region" description="Low complexity" evidence="12">
    <location>
        <begin position="411"/>
        <end position="428"/>
    </location>
</feature>
<dbReference type="GO" id="GO:0046872">
    <property type="term" value="F:metal ion binding"/>
    <property type="evidence" value="ECO:0007669"/>
    <property type="project" value="UniProtKB-KW"/>
</dbReference>
<dbReference type="InterPro" id="IPR050238">
    <property type="entry name" value="DNA_Rep/Repair_Clamp_Loader"/>
</dbReference>
<dbReference type="InterPro" id="IPR022754">
    <property type="entry name" value="DNA_pol_III_gamma-3"/>
</dbReference>
<dbReference type="CDD" id="cd00009">
    <property type="entry name" value="AAA"/>
    <property type="match status" value="1"/>
</dbReference>
<dbReference type="GO" id="GO:0003677">
    <property type="term" value="F:DNA binding"/>
    <property type="evidence" value="ECO:0007669"/>
    <property type="project" value="InterPro"/>
</dbReference>
<evidence type="ECO:0000256" key="1">
    <source>
        <dbReference type="ARBA" id="ARBA00006360"/>
    </source>
</evidence>
<dbReference type="OrthoDB" id="9810148at2"/>
<dbReference type="GO" id="GO:0003887">
    <property type="term" value="F:DNA-directed DNA polymerase activity"/>
    <property type="evidence" value="ECO:0007669"/>
    <property type="project" value="UniProtKB-KW"/>
</dbReference>
<proteinExistence type="inferred from homology"/>
<dbReference type="InterPro" id="IPR001270">
    <property type="entry name" value="ClpA/B"/>
</dbReference>
<dbReference type="FunFam" id="3.40.50.300:FF:000014">
    <property type="entry name" value="DNA polymerase III subunit gamma/tau"/>
    <property type="match status" value="1"/>
</dbReference>
<feature type="domain" description="AAA+ ATPase" evidence="13">
    <location>
        <begin position="37"/>
        <end position="177"/>
    </location>
</feature>
<dbReference type="InterPro" id="IPR027417">
    <property type="entry name" value="P-loop_NTPase"/>
</dbReference>
<comment type="similarity">
    <text evidence="1 11">Belongs to the DnaX/STICHEL family.</text>
</comment>
<dbReference type="AlphaFoldDB" id="A8ZU40"/>
<dbReference type="Proteomes" id="UP000008561">
    <property type="component" value="Chromosome"/>
</dbReference>
<dbReference type="STRING" id="96561.Dole_0542"/>
<dbReference type="Gene3D" id="1.20.272.10">
    <property type="match status" value="1"/>
</dbReference>
<dbReference type="SUPFAM" id="SSF48019">
    <property type="entry name" value="post-AAA+ oligomerization domain-like"/>
    <property type="match status" value="1"/>
</dbReference>
<reference evidence="14 15" key="1">
    <citation type="submission" date="2007-10" db="EMBL/GenBank/DDBJ databases">
        <title>Complete sequence of Desulfococcus oleovorans Hxd3.</title>
        <authorList>
            <consortium name="US DOE Joint Genome Institute"/>
            <person name="Copeland A."/>
            <person name="Lucas S."/>
            <person name="Lapidus A."/>
            <person name="Barry K."/>
            <person name="Glavina del Rio T."/>
            <person name="Dalin E."/>
            <person name="Tice H."/>
            <person name="Pitluck S."/>
            <person name="Kiss H."/>
            <person name="Brettin T."/>
            <person name="Bruce D."/>
            <person name="Detter J.C."/>
            <person name="Han C."/>
            <person name="Schmutz J."/>
            <person name="Larimer F."/>
            <person name="Land M."/>
            <person name="Hauser L."/>
            <person name="Kyrpides N."/>
            <person name="Kim E."/>
            <person name="Wawrik B."/>
            <person name="Richardson P."/>
        </authorList>
    </citation>
    <scope>NUCLEOTIDE SEQUENCE [LARGE SCALE GENOMIC DNA]</scope>
    <source>
        <strain evidence="15">DSM 6200 / JCM 39069 / Hxd3</strain>
    </source>
</reference>
<comment type="subunit">
    <text evidence="11">DNA polymerase III contains a core (composed of alpha, epsilon and theta chains) that associates with a tau subunit. This core dimerizes to form the POLIII' complex. PolIII' associates with the gamma complex (composed of gamma, delta, delta', psi and chi chains) and with the beta chain to form the complete DNA polymerase III complex.</text>
</comment>
<dbReference type="GO" id="GO:0006261">
    <property type="term" value="P:DNA-templated DNA replication"/>
    <property type="evidence" value="ECO:0007669"/>
    <property type="project" value="TreeGrafter"/>
</dbReference>
<keyword evidence="5" id="KW-0479">Metal-binding</keyword>
<evidence type="ECO:0000256" key="3">
    <source>
        <dbReference type="ARBA" id="ARBA00022695"/>
    </source>
</evidence>
<keyword evidence="3 11" id="KW-0548">Nucleotidyltransferase</keyword>
<evidence type="ECO:0000256" key="2">
    <source>
        <dbReference type="ARBA" id="ARBA00022679"/>
    </source>
</evidence>
<dbReference type="PANTHER" id="PTHR11669">
    <property type="entry name" value="REPLICATION FACTOR C / DNA POLYMERASE III GAMMA-TAU SUBUNIT"/>
    <property type="match status" value="1"/>
</dbReference>
<evidence type="ECO:0000259" key="13">
    <source>
        <dbReference type="SMART" id="SM00382"/>
    </source>
</evidence>
<dbReference type="KEGG" id="dol:Dole_0542"/>
<dbReference type="eggNOG" id="COG2812">
    <property type="taxonomic scope" value="Bacteria"/>
</dbReference>
<keyword evidence="8 11" id="KW-0067">ATP-binding</keyword>
<evidence type="ECO:0000256" key="10">
    <source>
        <dbReference type="ARBA" id="ARBA00049244"/>
    </source>
</evidence>
<dbReference type="NCBIfam" id="TIGR02397">
    <property type="entry name" value="dnaX_nterm"/>
    <property type="match status" value="1"/>
</dbReference>
<evidence type="ECO:0000256" key="7">
    <source>
        <dbReference type="ARBA" id="ARBA00022833"/>
    </source>
</evidence>
<evidence type="ECO:0000256" key="12">
    <source>
        <dbReference type="SAM" id="MobiDB-lite"/>
    </source>
</evidence>
<dbReference type="InterPro" id="IPR012763">
    <property type="entry name" value="DNA_pol_III_sug/sutau_N"/>
</dbReference>
<dbReference type="EMBL" id="CP000859">
    <property type="protein sequence ID" value="ABW66352.1"/>
    <property type="molecule type" value="Genomic_DNA"/>
</dbReference>
<comment type="catalytic activity">
    <reaction evidence="10 11">
        <text>DNA(n) + a 2'-deoxyribonucleoside 5'-triphosphate = DNA(n+1) + diphosphate</text>
        <dbReference type="Rhea" id="RHEA:22508"/>
        <dbReference type="Rhea" id="RHEA-COMP:17339"/>
        <dbReference type="Rhea" id="RHEA-COMP:17340"/>
        <dbReference type="ChEBI" id="CHEBI:33019"/>
        <dbReference type="ChEBI" id="CHEBI:61560"/>
        <dbReference type="ChEBI" id="CHEBI:173112"/>
        <dbReference type="EC" id="2.7.7.7"/>
    </reaction>
</comment>
<keyword evidence="9 11" id="KW-0239">DNA-directed DNA polymerase</keyword>
<accession>A8ZU40</accession>
<keyword evidence="7" id="KW-0862">Zinc</keyword>
<dbReference type="InterPro" id="IPR008921">
    <property type="entry name" value="DNA_pol3_clamp-load_cplx_C"/>
</dbReference>
<dbReference type="Pfam" id="PF13177">
    <property type="entry name" value="DNA_pol3_delta2"/>
    <property type="match status" value="1"/>
</dbReference>
<evidence type="ECO:0000313" key="14">
    <source>
        <dbReference type="EMBL" id="ABW66352.1"/>
    </source>
</evidence>
<keyword evidence="6 11" id="KW-0547">Nucleotide-binding</keyword>
<dbReference type="Pfam" id="PF22608">
    <property type="entry name" value="DNAX_ATPase_lid"/>
    <property type="match status" value="1"/>
</dbReference>
<evidence type="ECO:0000256" key="4">
    <source>
        <dbReference type="ARBA" id="ARBA00022705"/>
    </source>
</evidence>
<dbReference type="SUPFAM" id="SSF52540">
    <property type="entry name" value="P-loop containing nucleoside triphosphate hydrolases"/>
    <property type="match status" value="1"/>
</dbReference>
<dbReference type="InterPro" id="IPR003593">
    <property type="entry name" value="AAA+_ATPase"/>
</dbReference>
<dbReference type="SMART" id="SM00382">
    <property type="entry name" value="AAA"/>
    <property type="match status" value="1"/>
</dbReference>
<keyword evidence="2 11" id="KW-0808">Transferase</keyword>
<evidence type="ECO:0000256" key="11">
    <source>
        <dbReference type="RuleBase" id="RU364063"/>
    </source>
</evidence>
<evidence type="ECO:0000256" key="9">
    <source>
        <dbReference type="ARBA" id="ARBA00022932"/>
    </source>
</evidence>
<organism evidence="14 15">
    <name type="scientific">Desulfosudis oleivorans (strain DSM 6200 / JCM 39069 / Hxd3)</name>
    <name type="common">Desulfococcus oleovorans</name>
    <dbReference type="NCBI Taxonomy" id="96561"/>
    <lineage>
        <taxon>Bacteria</taxon>
        <taxon>Pseudomonadati</taxon>
        <taxon>Thermodesulfobacteriota</taxon>
        <taxon>Desulfobacteria</taxon>
        <taxon>Desulfobacterales</taxon>
        <taxon>Desulfosudaceae</taxon>
        <taxon>Desulfosudis</taxon>
    </lineage>
</organism>
<dbReference type="Gene3D" id="1.10.8.60">
    <property type="match status" value="1"/>
</dbReference>
<dbReference type="InterPro" id="IPR045085">
    <property type="entry name" value="HLD_clamp_pol_III_gamma_tau"/>
</dbReference>
<dbReference type="GO" id="GO:0005524">
    <property type="term" value="F:ATP binding"/>
    <property type="evidence" value="ECO:0007669"/>
    <property type="project" value="UniProtKB-KW"/>
</dbReference>
<gene>
    <name evidence="11" type="primary">dnaX</name>
    <name evidence="14" type="ordered locus">Dole_0542</name>
</gene>
<dbReference type="EC" id="2.7.7.7" evidence="11"/>
<dbReference type="PANTHER" id="PTHR11669:SF0">
    <property type="entry name" value="PROTEIN STICHEL-LIKE 2"/>
    <property type="match status" value="1"/>
</dbReference>
<evidence type="ECO:0000256" key="6">
    <source>
        <dbReference type="ARBA" id="ARBA00022741"/>
    </source>
</evidence>
<dbReference type="Gene3D" id="3.40.50.300">
    <property type="entry name" value="P-loop containing nucleotide triphosphate hydrolases"/>
    <property type="match status" value="1"/>
</dbReference>